<dbReference type="PROSITE" id="PS51186">
    <property type="entry name" value="GNAT"/>
    <property type="match status" value="1"/>
</dbReference>
<dbReference type="InterPro" id="IPR000182">
    <property type="entry name" value="GNAT_dom"/>
</dbReference>
<dbReference type="InterPro" id="IPR039968">
    <property type="entry name" value="BcerS-like"/>
</dbReference>
<dbReference type="PANTHER" id="PTHR41368:SF1">
    <property type="entry name" value="PROTEIN YGHO"/>
    <property type="match status" value="1"/>
</dbReference>
<feature type="domain" description="N-acetyltransferase" evidence="1">
    <location>
        <begin position="175"/>
        <end position="326"/>
    </location>
</feature>
<dbReference type="Proteomes" id="UP000256763">
    <property type="component" value="Unassembled WGS sequence"/>
</dbReference>
<dbReference type="OrthoDB" id="62581at2"/>
<dbReference type="GO" id="GO:0016747">
    <property type="term" value="F:acyltransferase activity, transferring groups other than amino-acyl groups"/>
    <property type="evidence" value="ECO:0007669"/>
    <property type="project" value="InterPro"/>
</dbReference>
<comment type="caution">
    <text evidence="2">The sequence shown here is derived from an EMBL/GenBank/DDBJ whole genome shotgun (WGS) entry which is preliminary data.</text>
</comment>
<dbReference type="CDD" id="cd04301">
    <property type="entry name" value="NAT_SF"/>
    <property type="match status" value="1"/>
</dbReference>
<reference evidence="3" key="1">
    <citation type="submission" date="2017-05" db="EMBL/GenBank/DDBJ databases">
        <authorList>
            <person name="Sharma S."/>
            <person name="Sidhu C."/>
            <person name="Pinnaka A.K."/>
        </authorList>
    </citation>
    <scope>NUCLEOTIDE SEQUENCE [LARGE SCALE GENOMIC DNA]</scope>
    <source>
        <strain evidence="3">AK93</strain>
    </source>
</reference>
<dbReference type="AlphaFoldDB" id="A0A3E0WKG0"/>
<dbReference type="SUPFAM" id="SSF55729">
    <property type="entry name" value="Acyl-CoA N-acyltransferases (Nat)"/>
    <property type="match status" value="1"/>
</dbReference>
<dbReference type="RefSeq" id="WP_116303730.1">
    <property type="nucleotide sequence ID" value="NZ_NFZV01000027.1"/>
</dbReference>
<dbReference type="InterPro" id="IPR016181">
    <property type="entry name" value="Acyl_CoA_acyltransferase"/>
</dbReference>
<evidence type="ECO:0000313" key="3">
    <source>
        <dbReference type="Proteomes" id="UP000256763"/>
    </source>
</evidence>
<name>A0A3E0WKG0_9GAMM</name>
<dbReference type="Gene3D" id="3.40.630.30">
    <property type="match status" value="1"/>
</dbReference>
<proteinExistence type="predicted"/>
<dbReference type="EMBL" id="NFZW01000026">
    <property type="protein sequence ID" value="RFA32703.1"/>
    <property type="molecule type" value="Genomic_DNA"/>
</dbReference>
<gene>
    <name evidence="2" type="ORF">CAL65_19055</name>
</gene>
<accession>A0A3E0WKG0</accession>
<dbReference type="Pfam" id="PF00583">
    <property type="entry name" value="Acetyltransf_1"/>
    <property type="match status" value="1"/>
</dbReference>
<evidence type="ECO:0000259" key="1">
    <source>
        <dbReference type="PROSITE" id="PS51186"/>
    </source>
</evidence>
<organism evidence="2 3">
    <name type="scientific">Alkalilimnicola ehrlichii</name>
    <dbReference type="NCBI Taxonomy" id="351052"/>
    <lineage>
        <taxon>Bacteria</taxon>
        <taxon>Pseudomonadati</taxon>
        <taxon>Pseudomonadota</taxon>
        <taxon>Gammaproteobacteria</taxon>
        <taxon>Chromatiales</taxon>
        <taxon>Ectothiorhodospiraceae</taxon>
        <taxon>Alkalilimnicola</taxon>
    </lineage>
</organism>
<protein>
    <recommendedName>
        <fullName evidence="1">N-acetyltransferase domain-containing protein</fullName>
    </recommendedName>
</protein>
<keyword evidence="3" id="KW-1185">Reference proteome</keyword>
<dbReference type="PANTHER" id="PTHR41368">
    <property type="entry name" value="PROTEIN YGHO"/>
    <property type="match status" value="1"/>
</dbReference>
<evidence type="ECO:0000313" key="2">
    <source>
        <dbReference type="EMBL" id="RFA32703.1"/>
    </source>
</evidence>
<sequence length="327" mass="37086">MTRLKHIRTAAELASLTPAPELAGWDANALEHHRPDAHWVLFDRNTVLARCSLWWRTVPPLPDERPGVIGHYGAADAESGRTLLEHVCNALADQGCTVAIGPMDGNTWRSFRFVSERGDETPFFMEPWHPPEWPRHWQAAGFDTLARYRSGLNPDLTHADPHLPALDAKLTAAGYRLRTLRLDDFDTELGRIHRLSLSSFRDNFLYDAMPAEDFLALYRPLRARINPELVLLAERDDELCGFVFALPDLLRSQQDTVIVKTLAVHPEQGGNGLGGWLTAKVQQRAGELGYRRAVHALMVDANRSRRISERYGEPMRRYVLLCRRLTS</sequence>